<keyword evidence="5" id="KW-1185">Reference proteome</keyword>
<dbReference type="InterPro" id="IPR009057">
    <property type="entry name" value="Homeodomain-like_sf"/>
</dbReference>
<dbReference type="InterPro" id="IPR050109">
    <property type="entry name" value="HTH-type_TetR-like_transc_reg"/>
</dbReference>
<dbReference type="Proteomes" id="UP000267469">
    <property type="component" value="Unassembled WGS sequence"/>
</dbReference>
<dbReference type="AlphaFoldDB" id="A0A3N0EYK2"/>
<name>A0A3N0EYK2_SINP1</name>
<accession>A0A3N0EYK2</accession>
<evidence type="ECO:0000313" key="5">
    <source>
        <dbReference type="Proteomes" id="UP000267469"/>
    </source>
</evidence>
<dbReference type="RefSeq" id="WP_123214520.1">
    <property type="nucleotide sequence ID" value="NZ_RJTM01000013.1"/>
</dbReference>
<evidence type="ECO:0000259" key="3">
    <source>
        <dbReference type="PROSITE" id="PS50977"/>
    </source>
</evidence>
<comment type="caution">
    <text evidence="4">The sequence shown here is derived from an EMBL/GenBank/DDBJ whole genome shotgun (WGS) entry which is preliminary data.</text>
</comment>
<dbReference type="GO" id="GO:0003677">
    <property type="term" value="F:DNA binding"/>
    <property type="evidence" value="ECO:0007669"/>
    <property type="project" value="UniProtKB-UniRule"/>
</dbReference>
<evidence type="ECO:0000256" key="1">
    <source>
        <dbReference type="ARBA" id="ARBA00023125"/>
    </source>
</evidence>
<dbReference type="OrthoDB" id="881297at2"/>
<organism evidence="4 5">
    <name type="scientific">Sinomicrobium pectinilyticum</name>
    <dbReference type="NCBI Taxonomy" id="1084421"/>
    <lineage>
        <taxon>Bacteria</taxon>
        <taxon>Pseudomonadati</taxon>
        <taxon>Bacteroidota</taxon>
        <taxon>Flavobacteriia</taxon>
        <taxon>Flavobacteriales</taxon>
        <taxon>Flavobacteriaceae</taxon>
        <taxon>Sinomicrobium</taxon>
    </lineage>
</organism>
<keyword evidence="1 2" id="KW-0238">DNA-binding</keyword>
<dbReference type="Pfam" id="PF00440">
    <property type="entry name" value="TetR_N"/>
    <property type="match status" value="1"/>
</dbReference>
<feature type="domain" description="HTH tetR-type" evidence="3">
    <location>
        <begin position="1"/>
        <end position="61"/>
    </location>
</feature>
<gene>
    <name evidence="4" type="ORF">ED312_02970</name>
</gene>
<dbReference type="PANTHER" id="PTHR30328">
    <property type="entry name" value="TRANSCRIPTIONAL REPRESSOR"/>
    <property type="match status" value="1"/>
</dbReference>
<evidence type="ECO:0000256" key="2">
    <source>
        <dbReference type="PROSITE-ProRule" id="PRU00335"/>
    </source>
</evidence>
<proteinExistence type="predicted"/>
<reference evidence="4 5" key="1">
    <citation type="submission" date="2018-10" db="EMBL/GenBank/DDBJ databases">
        <title>Sinomicrobium pectinilyticum sp. nov., a pectinase-producing bacterium isolated from alkaline and saline soil, and emended description of the genus Sinomicrobium.</title>
        <authorList>
            <person name="Cheng B."/>
            <person name="Li C."/>
            <person name="Lai Q."/>
            <person name="Du M."/>
            <person name="Shao Z."/>
            <person name="Xu P."/>
            <person name="Yang C."/>
        </authorList>
    </citation>
    <scope>NUCLEOTIDE SEQUENCE [LARGE SCALE GENOMIC DNA]</scope>
    <source>
        <strain evidence="4 5">5DNS001</strain>
    </source>
</reference>
<dbReference type="Gene3D" id="1.10.357.10">
    <property type="entry name" value="Tetracycline Repressor, domain 2"/>
    <property type="match status" value="1"/>
</dbReference>
<dbReference type="SUPFAM" id="SSF46689">
    <property type="entry name" value="Homeodomain-like"/>
    <property type="match status" value="1"/>
</dbReference>
<protein>
    <submittedName>
        <fullName evidence="4">TetR/AcrR family transcriptional regulator</fullName>
    </submittedName>
</protein>
<dbReference type="PROSITE" id="PS50977">
    <property type="entry name" value="HTH_TETR_2"/>
    <property type="match status" value="1"/>
</dbReference>
<feature type="DNA-binding region" description="H-T-H motif" evidence="2">
    <location>
        <begin position="24"/>
        <end position="43"/>
    </location>
</feature>
<dbReference type="EMBL" id="RJTM01000013">
    <property type="protein sequence ID" value="RNL92988.1"/>
    <property type="molecule type" value="Genomic_DNA"/>
</dbReference>
<dbReference type="InterPro" id="IPR001647">
    <property type="entry name" value="HTH_TetR"/>
</dbReference>
<dbReference type="PANTHER" id="PTHR30328:SF54">
    <property type="entry name" value="HTH-TYPE TRANSCRIPTIONAL REPRESSOR SCO4008"/>
    <property type="match status" value="1"/>
</dbReference>
<sequence length="198" mass="23463">MITKEEFLKLSIANFTRFGSRNFTMDQLAAELGISKKTIYQHFSNKHELVSASFQYLLNNIRRELACIEQKQKDNPLYCIVRFHKLGIDKLQSFNPSFLHGLKKYYPEAYTQYEAFKRDIVYGTIINLLKKAQQLKQLRENIRLELFCELYLLRMDEVIFSQKLLDDYDKDTVLEYLITNSLRGLMEPEYICKQGFAV</sequence>
<evidence type="ECO:0000313" key="4">
    <source>
        <dbReference type="EMBL" id="RNL92988.1"/>
    </source>
</evidence>